<dbReference type="GO" id="GO:0006313">
    <property type="term" value="P:DNA transposition"/>
    <property type="evidence" value="ECO:0007669"/>
    <property type="project" value="InterPro"/>
</dbReference>
<feature type="domain" description="Transposase IS200-like" evidence="1">
    <location>
        <begin position="78"/>
        <end position="143"/>
    </location>
</feature>
<dbReference type="Pfam" id="PF01797">
    <property type="entry name" value="Y1_Tnp"/>
    <property type="match status" value="1"/>
</dbReference>
<evidence type="ECO:0000313" key="2">
    <source>
        <dbReference type="EMBL" id="TWT96253.1"/>
    </source>
</evidence>
<keyword evidence="3" id="KW-1185">Reference proteome</keyword>
<dbReference type="Proteomes" id="UP000316213">
    <property type="component" value="Unassembled WGS sequence"/>
</dbReference>
<sequence length="171" mass="19872">MVMDDFSIKSAIGDVPLRDPIAFFLTWATYGTWLPGDGRGWIQYEHGWKIPQPPLELECKARQEEESCLLLPVERKLVEAQLAETCRYRNWTLHAANCRTNHVHVVVSAPATKAKKVRVDLKAYATRKLKQASKQPKRENWWAERGSIRWVWDQDSLTQVIYYTKDAQDKS</sequence>
<organism evidence="2 3">
    <name type="scientific">Neorhodopirellula pilleata</name>
    <dbReference type="NCBI Taxonomy" id="2714738"/>
    <lineage>
        <taxon>Bacteria</taxon>
        <taxon>Pseudomonadati</taxon>
        <taxon>Planctomycetota</taxon>
        <taxon>Planctomycetia</taxon>
        <taxon>Pirellulales</taxon>
        <taxon>Pirellulaceae</taxon>
        <taxon>Neorhodopirellula</taxon>
    </lineage>
</organism>
<protein>
    <submittedName>
        <fullName evidence="2">Transposase IS200 like protein</fullName>
    </submittedName>
</protein>
<accession>A0A5C6ADC3</accession>
<dbReference type="GO" id="GO:0003677">
    <property type="term" value="F:DNA binding"/>
    <property type="evidence" value="ECO:0007669"/>
    <property type="project" value="InterPro"/>
</dbReference>
<dbReference type="GO" id="GO:0004803">
    <property type="term" value="F:transposase activity"/>
    <property type="evidence" value="ECO:0007669"/>
    <property type="project" value="InterPro"/>
</dbReference>
<dbReference type="InterPro" id="IPR036515">
    <property type="entry name" value="Transposase_17_sf"/>
</dbReference>
<proteinExistence type="predicted"/>
<dbReference type="InterPro" id="IPR002686">
    <property type="entry name" value="Transposase_17"/>
</dbReference>
<dbReference type="AlphaFoldDB" id="A0A5C6ADC3"/>
<dbReference type="EMBL" id="SJPM01000005">
    <property type="protein sequence ID" value="TWT96253.1"/>
    <property type="molecule type" value="Genomic_DNA"/>
</dbReference>
<name>A0A5C6ADC3_9BACT</name>
<comment type="caution">
    <text evidence="2">The sequence shown here is derived from an EMBL/GenBank/DDBJ whole genome shotgun (WGS) entry which is preliminary data.</text>
</comment>
<gene>
    <name evidence="2" type="ORF">Pla100_27300</name>
</gene>
<evidence type="ECO:0000313" key="3">
    <source>
        <dbReference type="Proteomes" id="UP000316213"/>
    </source>
</evidence>
<dbReference type="SUPFAM" id="SSF143422">
    <property type="entry name" value="Transposase IS200-like"/>
    <property type="match status" value="1"/>
</dbReference>
<dbReference type="Gene3D" id="3.30.70.1290">
    <property type="entry name" value="Transposase IS200-like"/>
    <property type="match status" value="1"/>
</dbReference>
<evidence type="ECO:0000259" key="1">
    <source>
        <dbReference type="Pfam" id="PF01797"/>
    </source>
</evidence>
<reference evidence="2 3" key="1">
    <citation type="submission" date="2019-02" db="EMBL/GenBank/DDBJ databases">
        <title>Deep-cultivation of Planctomycetes and their phenomic and genomic characterization uncovers novel biology.</title>
        <authorList>
            <person name="Wiegand S."/>
            <person name="Jogler M."/>
            <person name="Boedeker C."/>
            <person name="Pinto D."/>
            <person name="Vollmers J."/>
            <person name="Rivas-Marin E."/>
            <person name="Kohn T."/>
            <person name="Peeters S.H."/>
            <person name="Heuer A."/>
            <person name="Rast P."/>
            <person name="Oberbeckmann S."/>
            <person name="Bunk B."/>
            <person name="Jeske O."/>
            <person name="Meyerdierks A."/>
            <person name="Storesund J.E."/>
            <person name="Kallscheuer N."/>
            <person name="Luecker S."/>
            <person name="Lage O.M."/>
            <person name="Pohl T."/>
            <person name="Merkel B.J."/>
            <person name="Hornburger P."/>
            <person name="Mueller R.-W."/>
            <person name="Bruemmer F."/>
            <person name="Labrenz M."/>
            <person name="Spormann A.M."/>
            <person name="Op Den Camp H."/>
            <person name="Overmann J."/>
            <person name="Amann R."/>
            <person name="Jetten M.S.M."/>
            <person name="Mascher T."/>
            <person name="Medema M.H."/>
            <person name="Devos D.P."/>
            <person name="Kaster A.-K."/>
            <person name="Ovreas L."/>
            <person name="Rohde M."/>
            <person name="Galperin M.Y."/>
            <person name="Jogler C."/>
        </authorList>
    </citation>
    <scope>NUCLEOTIDE SEQUENCE [LARGE SCALE GENOMIC DNA]</scope>
    <source>
        <strain evidence="2 3">Pla100</strain>
    </source>
</reference>